<dbReference type="WBParaSite" id="nRc.2.0.1.t16488-RA">
    <property type="protein sequence ID" value="nRc.2.0.1.t16488-RA"/>
    <property type="gene ID" value="nRc.2.0.1.g16488"/>
</dbReference>
<feature type="region of interest" description="Disordered" evidence="1">
    <location>
        <begin position="1"/>
        <end position="30"/>
    </location>
</feature>
<dbReference type="Proteomes" id="UP000887565">
    <property type="component" value="Unplaced"/>
</dbReference>
<evidence type="ECO:0000313" key="2">
    <source>
        <dbReference type="Proteomes" id="UP000887565"/>
    </source>
</evidence>
<accession>A0A915IQM0</accession>
<reference evidence="3" key="1">
    <citation type="submission" date="2022-11" db="UniProtKB">
        <authorList>
            <consortium name="WormBaseParasite"/>
        </authorList>
    </citation>
    <scope>IDENTIFICATION</scope>
</reference>
<name>A0A915IQM0_ROMCU</name>
<evidence type="ECO:0000313" key="3">
    <source>
        <dbReference type="WBParaSite" id="nRc.2.0.1.t16488-RA"/>
    </source>
</evidence>
<keyword evidence="2" id="KW-1185">Reference proteome</keyword>
<sequence>MGSNRVPNTDIIPNRISVETGTPTPQIWGLRSPQPTEGFTELNIFSVIKYAVFLKIDYPPFMRVQETQVGYGALRSSIYCSHACFKM</sequence>
<proteinExistence type="predicted"/>
<evidence type="ECO:0000256" key="1">
    <source>
        <dbReference type="SAM" id="MobiDB-lite"/>
    </source>
</evidence>
<organism evidence="2 3">
    <name type="scientific">Romanomermis culicivorax</name>
    <name type="common">Nematode worm</name>
    <dbReference type="NCBI Taxonomy" id="13658"/>
    <lineage>
        <taxon>Eukaryota</taxon>
        <taxon>Metazoa</taxon>
        <taxon>Ecdysozoa</taxon>
        <taxon>Nematoda</taxon>
        <taxon>Enoplea</taxon>
        <taxon>Dorylaimia</taxon>
        <taxon>Mermithida</taxon>
        <taxon>Mermithoidea</taxon>
        <taxon>Mermithidae</taxon>
        <taxon>Romanomermis</taxon>
    </lineage>
</organism>
<protein>
    <submittedName>
        <fullName evidence="3">Uncharacterized protein</fullName>
    </submittedName>
</protein>
<dbReference type="AlphaFoldDB" id="A0A915IQM0"/>